<feature type="region of interest" description="Disordered" evidence="1">
    <location>
        <begin position="1"/>
        <end position="39"/>
    </location>
</feature>
<sequence length="206" mass="22351">MANTHGQPHDTSHGTSSNGDAPTEHPEVLANTGGDETPDEKIRHLDQEQTKRLNAQNVRLTNVENLVTEKTGALERELKSLKASVDNNAASIRSFTDSINAARQAAQQAKKATDQLSAHVEQAIDAQALSNQEFDRKIQANSDQIHNTAEQANQALTDAVKTLNKKITDGDAEVTSKLGALEGEYRAHTHHFRFDGTTDAPAKPSK</sequence>
<dbReference type="Proteomes" id="UP000569329">
    <property type="component" value="Unassembled WGS sequence"/>
</dbReference>
<reference evidence="2 3" key="1">
    <citation type="submission" date="2020-07" db="EMBL/GenBank/DDBJ databases">
        <title>Sequencing the genomes of 1000 actinobacteria strains.</title>
        <authorList>
            <person name="Klenk H.-P."/>
        </authorList>
    </citation>
    <scope>NUCLEOTIDE SEQUENCE [LARGE SCALE GENOMIC DNA]</scope>
    <source>
        <strain evidence="2 3">DSM 45975</strain>
    </source>
</reference>
<dbReference type="AlphaFoldDB" id="A0A839E243"/>
<evidence type="ECO:0000313" key="3">
    <source>
        <dbReference type="Proteomes" id="UP000569329"/>
    </source>
</evidence>
<proteinExistence type="predicted"/>
<keyword evidence="3" id="KW-1185">Reference proteome</keyword>
<evidence type="ECO:0000313" key="2">
    <source>
        <dbReference type="EMBL" id="MBA8827924.1"/>
    </source>
</evidence>
<dbReference type="RefSeq" id="WP_182547069.1">
    <property type="nucleotide sequence ID" value="NZ_JACGWZ010000015.1"/>
</dbReference>
<dbReference type="EMBL" id="JACGWZ010000015">
    <property type="protein sequence ID" value="MBA8827924.1"/>
    <property type="molecule type" value="Genomic_DNA"/>
</dbReference>
<organism evidence="2 3">
    <name type="scientific">Halosaccharopolyspora lacisalsi</name>
    <dbReference type="NCBI Taxonomy" id="1000566"/>
    <lineage>
        <taxon>Bacteria</taxon>
        <taxon>Bacillati</taxon>
        <taxon>Actinomycetota</taxon>
        <taxon>Actinomycetes</taxon>
        <taxon>Pseudonocardiales</taxon>
        <taxon>Pseudonocardiaceae</taxon>
        <taxon>Halosaccharopolyspora</taxon>
    </lineage>
</organism>
<accession>A0A839E243</accession>
<gene>
    <name evidence="2" type="ORF">FHX42_005331</name>
</gene>
<protein>
    <submittedName>
        <fullName evidence="2">Chromosome segregation ATPase</fullName>
    </submittedName>
</protein>
<evidence type="ECO:0000256" key="1">
    <source>
        <dbReference type="SAM" id="MobiDB-lite"/>
    </source>
</evidence>
<comment type="caution">
    <text evidence="2">The sequence shown here is derived from an EMBL/GenBank/DDBJ whole genome shotgun (WGS) entry which is preliminary data.</text>
</comment>
<name>A0A839E243_9PSEU</name>